<dbReference type="SUPFAM" id="SSF49452">
    <property type="entry name" value="Starch-binding domain-like"/>
    <property type="match status" value="1"/>
</dbReference>
<organism evidence="2 3">
    <name type="scientific">Phnomibacter ginsenosidimutans</name>
    <dbReference type="NCBI Taxonomy" id="2676868"/>
    <lineage>
        <taxon>Bacteria</taxon>
        <taxon>Pseudomonadati</taxon>
        <taxon>Bacteroidota</taxon>
        <taxon>Chitinophagia</taxon>
        <taxon>Chitinophagales</taxon>
        <taxon>Chitinophagaceae</taxon>
        <taxon>Phnomibacter</taxon>
    </lineage>
</organism>
<gene>
    <name evidence="2" type="ORF">GLV81_18550</name>
</gene>
<dbReference type="Gene3D" id="2.60.40.1120">
    <property type="entry name" value="Carboxypeptidase-like, regulatory domain"/>
    <property type="match status" value="1"/>
</dbReference>
<dbReference type="Pfam" id="PF14321">
    <property type="entry name" value="DUF4382"/>
    <property type="match status" value="1"/>
</dbReference>
<dbReference type="GO" id="GO:0030246">
    <property type="term" value="F:carbohydrate binding"/>
    <property type="evidence" value="ECO:0007669"/>
    <property type="project" value="InterPro"/>
</dbReference>
<keyword evidence="3" id="KW-1185">Reference proteome</keyword>
<dbReference type="InterPro" id="IPR025491">
    <property type="entry name" value="DUF4382"/>
</dbReference>
<accession>A0A6I6GBM8</accession>
<dbReference type="EMBL" id="CP046566">
    <property type="protein sequence ID" value="QGW29854.1"/>
    <property type="molecule type" value="Genomic_DNA"/>
</dbReference>
<name>A0A6I6GBM8_9BACT</name>
<sequence>MLLASSGTIFGFRRKNTIHLQLKTILYEAACKKCSSGFTTGSCEPVGLPKEISGNGNKGATQQVSLYLTDDPALFDSVLIDIQAVRVKLDTCTLSDDDDDDNDDDDSCYVWHTLTIQPGKYDLLRLRNGVDTLLAQGTIPAGKIKKVKLVLGTGHYLVKDGIRYPLNLMPGNRTEVEIKLRDSDWDDFASGRRRIWLDFDVARSIVKVRDGQFYLAPVLRPFTIKKTGSIEGEVVPREATPVISVYNSGDTAYAIPYKDGDFKIRGLKEGTYSLFVNASNGYRDTTINNIVVKAGKETELKKITLQK</sequence>
<dbReference type="AlphaFoldDB" id="A0A6I6GBM8"/>
<evidence type="ECO:0000259" key="1">
    <source>
        <dbReference type="Pfam" id="PF14321"/>
    </source>
</evidence>
<feature type="domain" description="DUF4382" evidence="1">
    <location>
        <begin position="63"/>
        <end position="217"/>
    </location>
</feature>
<dbReference type="InterPro" id="IPR013784">
    <property type="entry name" value="Carb-bd-like_fold"/>
</dbReference>
<evidence type="ECO:0000313" key="2">
    <source>
        <dbReference type="EMBL" id="QGW29854.1"/>
    </source>
</evidence>
<protein>
    <submittedName>
        <fullName evidence="2">DUF4382 domain-containing protein</fullName>
    </submittedName>
</protein>
<reference evidence="2 3" key="1">
    <citation type="submission" date="2019-11" db="EMBL/GenBank/DDBJ databases">
        <authorList>
            <person name="Im W.T."/>
        </authorList>
    </citation>
    <scope>NUCLEOTIDE SEQUENCE [LARGE SCALE GENOMIC DNA]</scope>
    <source>
        <strain evidence="2 3">SB-02</strain>
    </source>
</reference>
<evidence type="ECO:0000313" key="3">
    <source>
        <dbReference type="Proteomes" id="UP000426027"/>
    </source>
</evidence>
<dbReference type="KEGG" id="fls:GLV81_18550"/>
<dbReference type="Proteomes" id="UP000426027">
    <property type="component" value="Chromosome"/>
</dbReference>
<proteinExistence type="predicted"/>